<sequence length="385" mass="42200">MLLALRPSAFLIAALAGLTSANPQLNTVTADEVAHIRDFFYTGGQYVDDGNGGHVFSDQMYVEHLHPVGSVVLKQKYPIVMMHGQAQTGTNWLNKPDGGRGWASLFLSQGYEVYIIDQTFRGRSAWKPGAPSGTTKPSTYSAEIIQQRFTAPEKYMLWPQAANHTQWPGTGVMGDPIFDTFYSSNVQFISNATYQQSTVQAAGAALMDRIGTEVILMGHSQGGLLPILLADVRPHLTKGLILLEPTGPPFREAVFNKASARPYGLTDTPIMFDPEVRDPAVDLVKQTYPAQGSGTAECILQAETPAPKQLVNLASKPILVLTTEASYHAVYDYCTVEFLRQAGCSKTEHLELAKVGVRGNGHLVFMERNSDQVQMLLHKWISKLC</sequence>
<accession>A0AAN6MVE6</accession>
<dbReference type="InterPro" id="IPR029058">
    <property type="entry name" value="AB_hydrolase_fold"/>
</dbReference>
<dbReference type="EMBL" id="MU854015">
    <property type="protein sequence ID" value="KAK3934216.1"/>
    <property type="molecule type" value="Genomic_DNA"/>
</dbReference>
<dbReference type="PANTHER" id="PTHR43194:SF4">
    <property type="entry name" value="AB HYDROLASE-1 DOMAIN-CONTAINING PROTEIN"/>
    <property type="match status" value="1"/>
</dbReference>
<feature type="chain" id="PRO_5042983201" evidence="1">
    <location>
        <begin position="22"/>
        <end position="385"/>
    </location>
</feature>
<dbReference type="Proteomes" id="UP001303473">
    <property type="component" value="Unassembled WGS sequence"/>
</dbReference>
<keyword evidence="3" id="KW-0378">Hydrolase</keyword>
<dbReference type="InterPro" id="IPR050228">
    <property type="entry name" value="Carboxylesterase_BioH"/>
</dbReference>
<feature type="domain" description="AB hydrolase-1" evidence="2">
    <location>
        <begin position="79"/>
        <end position="373"/>
    </location>
</feature>
<keyword evidence="1" id="KW-0732">Signal</keyword>
<name>A0AAN6MVE6_9PEZI</name>
<organism evidence="3 4">
    <name type="scientific">Diplogelasinospora grovesii</name>
    <dbReference type="NCBI Taxonomy" id="303347"/>
    <lineage>
        <taxon>Eukaryota</taxon>
        <taxon>Fungi</taxon>
        <taxon>Dikarya</taxon>
        <taxon>Ascomycota</taxon>
        <taxon>Pezizomycotina</taxon>
        <taxon>Sordariomycetes</taxon>
        <taxon>Sordariomycetidae</taxon>
        <taxon>Sordariales</taxon>
        <taxon>Diplogelasinosporaceae</taxon>
        <taxon>Diplogelasinospora</taxon>
    </lineage>
</organism>
<dbReference type="SUPFAM" id="SSF53474">
    <property type="entry name" value="alpha/beta-Hydrolases"/>
    <property type="match status" value="1"/>
</dbReference>
<protein>
    <submittedName>
        <fullName evidence="3">Alpha/beta hydrolase family-domain-containing protein</fullName>
    </submittedName>
</protein>
<dbReference type="PANTHER" id="PTHR43194">
    <property type="entry name" value="HYDROLASE ALPHA/BETA FOLD FAMILY"/>
    <property type="match status" value="1"/>
</dbReference>
<dbReference type="AlphaFoldDB" id="A0AAN6MVE6"/>
<comment type="caution">
    <text evidence="3">The sequence shown here is derived from an EMBL/GenBank/DDBJ whole genome shotgun (WGS) entry which is preliminary data.</text>
</comment>
<evidence type="ECO:0000256" key="1">
    <source>
        <dbReference type="SAM" id="SignalP"/>
    </source>
</evidence>
<reference evidence="4" key="1">
    <citation type="journal article" date="2023" name="Mol. Phylogenet. Evol.">
        <title>Genome-scale phylogeny and comparative genomics of the fungal order Sordariales.</title>
        <authorList>
            <person name="Hensen N."/>
            <person name="Bonometti L."/>
            <person name="Westerberg I."/>
            <person name="Brannstrom I.O."/>
            <person name="Guillou S."/>
            <person name="Cros-Aarteil S."/>
            <person name="Calhoun S."/>
            <person name="Haridas S."/>
            <person name="Kuo A."/>
            <person name="Mondo S."/>
            <person name="Pangilinan J."/>
            <person name="Riley R."/>
            <person name="LaButti K."/>
            <person name="Andreopoulos B."/>
            <person name="Lipzen A."/>
            <person name="Chen C."/>
            <person name="Yan M."/>
            <person name="Daum C."/>
            <person name="Ng V."/>
            <person name="Clum A."/>
            <person name="Steindorff A."/>
            <person name="Ohm R.A."/>
            <person name="Martin F."/>
            <person name="Silar P."/>
            <person name="Natvig D.O."/>
            <person name="Lalanne C."/>
            <person name="Gautier V."/>
            <person name="Ament-Velasquez S.L."/>
            <person name="Kruys A."/>
            <person name="Hutchinson M.I."/>
            <person name="Powell A.J."/>
            <person name="Barry K."/>
            <person name="Miller A.N."/>
            <person name="Grigoriev I.V."/>
            <person name="Debuchy R."/>
            <person name="Gladieux P."/>
            <person name="Hiltunen Thoren M."/>
            <person name="Johannesson H."/>
        </authorList>
    </citation>
    <scope>NUCLEOTIDE SEQUENCE [LARGE SCALE GENOMIC DNA]</scope>
    <source>
        <strain evidence="4">CBS 340.73</strain>
    </source>
</reference>
<keyword evidence="4" id="KW-1185">Reference proteome</keyword>
<dbReference type="InterPro" id="IPR000073">
    <property type="entry name" value="AB_hydrolase_1"/>
</dbReference>
<dbReference type="Gene3D" id="3.40.50.1820">
    <property type="entry name" value="alpha/beta hydrolase"/>
    <property type="match status" value="1"/>
</dbReference>
<dbReference type="GO" id="GO:0016787">
    <property type="term" value="F:hydrolase activity"/>
    <property type="evidence" value="ECO:0007669"/>
    <property type="project" value="UniProtKB-KW"/>
</dbReference>
<dbReference type="Pfam" id="PF12697">
    <property type="entry name" value="Abhydrolase_6"/>
    <property type="match status" value="1"/>
</dbReference>
<proteinExistence type="predicted"/>
<gene>
    <name evidence="3" type="ORF">QBC46DRAFT_300225</name>
</gene>
<feature type="signal peptide" evidence="1">
    <location>
        <begin position="1"/>
        <end position="21"/>
    </location>
</feature>
<evidence type="ECO:0000313" key="4">
    <source>
        <dbReference type="Proteomes" id="UP001303473"/>
    </source>
</evidence>
<evidence type="ECO:0000313" key="3">
    <source>
        <dbReference type="EMBL" id="KAK3934216.1"/>
    </source>
</evidence>
<evidence type="ECO:0000259" key="2">
    <source>
        <dbReference type="Pfam" id="PF12697"/>
    </source>
</evidence>
<dbReference type="CDD" id="cd12809">
    <property type="entry name" value="Esterase_713_like-2"/>
    <property type="match status" value="1"/>
</dbReference>